<keyword evidence="13" id="KW-0460">Magnesium</keyword>
<dbReference type="EMBL" id="CAJPEV010000015">
    <property type="protein sequence ID" value="CAG0878830.1"/>
    <property type="molecule type" value="Genomic_DNA"/>
</dbReference>
<dbReference type="SUPFAM" id="SSF63867">
    <property type="entry name" value="MoeA C-terminal domain-like"/>
    <property type="match status" value="1"/>
</dbReference>
<dbReference type="Pfam" id="PF00994">
    <property type="entry name" value="MoCF_biosynth"/>
    <property type="match status" value="2"/>
</dbReference>
<dbReference type="Proteomes" id="UP000677054">
    <property type="component" value="Unassembled WGS sequence"/>
</dbReference>
<dbReference type="GO" id="GO:0061599">
    <property type="term" value="F:molybdopterin molybdotransferase activity"/>
    <property type="evidence" value="ECO:0007669"/>
    <property type="project" value="TreeGrafter"/>
</dbReference>
<dbReference type="FunFam" id="2.170.190.11:FF:000001">
    <property type="entry name" value="Molybdopterin molybdenumtransferase"/>
    <property type="match status" value="1"/>
</dbReference>
<dbReference type="GO" id="GO:0006777">
    <property type="term" value="P:Mo-molybdopterin cofactor biosynthetic process"/>
    <property type="evidence" value="ECO:0007669"/>
    <property type="project" value="UniProtKB-KW"/>
</dbReference>
<feature type="compositionally biased region" description="Pro residues" evidence="16">
    <location>
        <begin position="348"/>
        <end position="358"/>
    </location>
</feature>
<dbReference type="SMART" id="SM00852">
    <property type="entry name" value="MoCF_biosynth"/>
    <property type="match status" value="2"/>
</dbReference>
<dbReference type="InterPro" id="IPR036390">
    <property type="entry name" value="WH_DNA-bd_sf"/>
</dbReference>
<evidence type="ECO:0000256" key="3">
    <source>
        <dbReference type="ARBA" id="ARBA00005046"/>
    </source>
</evidence>
<comment type="subcellular location">
    <subcellularLocation>
        <location evidence="2">Chromosome</location>
    </subcellularLocation>
</comment>
<evidence type="ECO:0000256" key="8">
    <source>
        <dbReference type="ARBA" id="ARBA00022505"/>
    </source>
</evidence>
<organism evidence="18">
    <name type="scientific">Darwinula stevensoni</name>
    <dbReference type="NCBI Taxonomy" id="69355"/>
    <lineage>
        <taxon>Eukaryota</taxon>
        <taxon>Metazoa</taxon>
        <taxon>Ecdysozoa</taxon>
        <taxon>Arthropoda</taxon>
        <taxon>Crustacea</taxon>
        <taxon>Oligostraca</taxon>
        <taxon>Ostracoda</taxon>
        <taxon>Podocopa</taxon>
        <taxon>Podocopida</taxon>
        <taxon>Darwinulocopina</taxon>
        <taxon>Darwinuloidea</taxon>
        <taxon>Darwinulidae</taxon>
        <taxon>Darwinula</taxon>
    </lineage>
</organism>
<dbReference type="GO" id="GO:0007529">
    <property type="term" value="P:establishment of synaptic specificity at neuromuscular junction"/>
    <property type="evidence" value="ECO:0007669"/>
    <property type="project" value="TreeGrafter"/>
</dbReference>
<dbReference type="NCBIfam" id="NF045515">
    <property type="entry name" value="Glp_gephyrin"/>
    <property type="match status" value="1"/>
</dbReference>
<evidence type="ECO:0000256" key="1">
    <source>
        <dbReference type="ARBA" id="ARBA00001946"/>
    </source>
</evidence>
<dbReference type="CDD" id="cd00886">
    <property type="entry name" value="MogA_MoaB"/>
    <property type="match status" value="1"/>
</dbReference>
<dbReference type="Gene3D" id="2.40.340.10">
    <property type="entry name" value="MoeA, C-terminal, domain IV"/>
    <property type="match status" value="1"/>
</dbReference>
<keyword evidence="9" id="KW-0808">Transferase</keyword>
<comment type="similarity">
    <text evidence="4">In the N-terminal section; belongs to the MoaB/Mog family.</text>
</comment>
<evidence type="ECO:0000256" key="6">
    <source>
        <dbReference type="ARBA" id="ARBA00009870"/>
    </source>
</evidence>
<dbReference type="GO" id="GO:0072579">
    <property type="term" value="P:glycine receptor clustering"/>
    <property type="evidence" value="ECO:0007669"/>
    <property type="project" value="TreeGrafter"/>
</dbReference>
<dbReference type="Pfam" id="PF04824">
    <property type="entry name" value="Rad21_Rec8"/>
    <property type="match status" value="1"/>
</dbReference>
<dbReference type="PROSITE" id="PS01078">
    <property type="entry name" value="MOCF_BIOSYNTHESIS_1"/>
    <property type="match status" value="1"/>
</dbReference>
<evidence type="ECO:0000256" key="4">
    <source>
        <dbReference type="ARBA" id="ARBA00007589"/>
    </source>
</evidence>
<evidence type="ECO:0000256" key="11">
    <source>
        <dbReference type="ARBA" id="ARBA00022741"/>
    </source>
</evidence>
<feature type="domain" description="MoaB/Mog" evidence="17">
    <location>
        <begin position="887"/>
        <end position="1032"/>
    </location>
</feature>
<sequence length="1492" mass="162303">TNFTAACLSPSQPPKKNIPRNDIPASTYGQAVEMKSSLHILMFYTPVILSKKGQLARVWLAAHWDKKLTKAHVFETNIEKSVEGILSPKVKLALRTTGHLLLGVVRIYSRKAKYLLADCNEAFVKIKMAFRPGMVDLPEESKEAAVKAITLPEVFHDFDTTMPELNDIDIQAQFSLNQSRAEEITMREDYGNLSLVTADDGFGDMGFGPEEGMGFGEPAEFVREQTFEQSGQSNLIGEHPEPEKSRESSLHPGDSMSHLPGHRASHNASAAPEHPLPDVGLGHLDANGLLGPGLFDEVPVGDLSLPSAPVGDADANKNVDSDDDHSGFMGDFGPPSVGGSSDGGSRPGSPPPAPPPVQVPDALSMPPPPPPAETSHHEQTTLLHNEDESFALAPVDASALKGWPRHKRKRKLIVDEVKNITGEEMRAQLSDTSDIVTTLDLAPPTKRLMHWKETGGVEKLFALDGRAVPGKAIFKLYQRHLTSRPAENEDLPLPDDHQLGIEPLRDAQAQDELLGPLVETVTKRGRKRKSDTLHEPPVMEPEMPHAMIMHPLPQIGEQTPLQTPHMDEAGRLPPPGMQMANMGYEEPPPGERIEQPRDVEAPTTPWSVPQPNTPFSEKPNTPFIDLDFPMSVGPVEEEQAADETYEQYEERVLNKRALHMYSLMKDKLQDQENVYFSDITHRNNRKQVAQKFYTLLVLKKQQAIEIEQQSSYAVFVYEKAHTIAALVFQAMVVCFTSSFCQELYEPVCKESSHGSGFGLVVIRQHLMRVTRNTVSRIGGEAAAALHVFSAHHMIISLQLIRIVTRVPGSGLKASQGLLDISGNWDPAMFNVCHCLHANRPTNFPREIPRPESPAPTNFHPLEAAMAARSSSYRPNLVSCVAMVMKYGILTVSDRCSRGETEDKSGPALRHALSESPNAVCEATACVPDEIQPIKDTLTQWCDRLELDVILTTGGTGIAPRDVTPEATRGILDREIPGISLQMAITSLAVTPMAMLSRAVSGVRKKTLIVNLPGSQKGSLECFRAILPCLSHAVHLLRENAAKVETEHAKMRTHAECPAMKVADRPRKSPFPIVDVPAALKTIAKEAGSPEFRRTEEMPSAESLGYVLAADVFAKDPLPPFRASIKDGYAVLASDGSGRRKVVGTRLAASRTDALEIRPGECIRINTGAPVPSSADAVVQVEDTVLVRASQDGTVEEEIEITSAPSPGLDIRPLGSDIAAGEKVLSAGIRIGAAEMGLLATVGVSRVRVYSKARIGVLSTGDELLPPFHEGPLTGGAIRDSNKATLFASLEENGFAGRDVGVANDSMQNLKERLEAGLAACDVIISTGGVSMGERDLLKPLLSDGFHATIHFGRVFMKPGLPTTFATLDWEGRKKLVFALPGNPVSAIVTFHLFVLPALKQIAGVGDFVAPVLQVRLASEVKLDPRPEYQRCVLRWTPTESVPEATTTGGQQSSRLLSMKSANALLMLPPRSETQTTLRPGTLVNAMLLRDVY</sequence>
<name>A0A7R8X028_9CRUS</name>
<feature type="region of interest" description="Disordered" evidence="16">
    <location>
        <begin position="228"/>
        <end position="279"/>
    </location>
</feature>
<dbReference type="Gene3D" id="3.90.105.10">
    <property type="entry name" value="Molybdopterin biosynthesis moea protein, domain 2"/>
    <property type="match status" value="1"/>
</dbReference>
<keyword evidence="19" id="KW-1185">Reference proteome</keyword>
<evidence type="ECO:0000256" key="13">
    <source>
        <dbReference type="ARBA" id="ARBA00022842"/>
    </source>
</evidence>
<dbReference type="GO" id="GO:0097112">
    <property type="term" value="P:gamma-aminobutyric acid receptor clustering"/>
    <property type="evidence" value="ECO:0007669"/>
    <property type="project" value="TreeGrafter"/>
</dbReference>
<dbReference type="InterPro" id="IPR006909">
    <property type="entry name" value="Rad21/Rec8_C_eu"/>
</dbReference>
<reference evidence="18" key="1">
    <citation type="submission" date="2020-11" db="EMBL/GenBank/DDBJ databases">
        <authorList>
            <person name="Tran Van P."/>
        </authorList>
    </citation>
    <scope>NUCLEOTIDE SEQUENCE</scope>
</reference>
<dbReference type="GO" id="GO:0046872">
    <property type="term" value="F:metal ion binding"/>
    <property type="evidence" value="ECO:0007669"/>
    <property type="project" value="UniProtKB-KW"/>
</dbReference>
<dbReference type="Pfam" id="PF03453">
    <property type="entry name" value="MoeA_N"/>
    <property type="match status" value="1"/>
</dbReference>
<keyword evidence="14" id="KW-0501">Molybdenum cofactor biosynthesis</keyword>
<dbReference type="PANTHER" id="PTHR10192">
    <property type="entry name" value="MOLYBDOPTERIN BIOSYNTHESIS PROTEIN"/>
    <property type="match status" value="1"/>
</dbReference>
<feature type="compositionally biased region" description="Basic and acidic residues" evidence="16">
    <location>
        <begin position="238"/>
        <end position="249"/>
    </location>
</feature>
<feature type="region of interest" description="Disordered" evidence="16">
    <location>
        <begin position="305"/>
        <end position="380"/>
    </location>
</feature>
<protein>
    <recommendedName>
        <fullName evidence="17">MoaB/Mog domain-containing protein</fullName>
    </recommendedName>
</protein>
<dbReference type="GO" id="GO:0005694">
    <property type="term" value="C:chromosome"/>
    <property type="evidence" value="ECO:0007669"/>
    <property type="project" value="UniProtKB-SubCell"/>
</dbReference>
<dbReference type="CDD" id="cd00887">
    <property type="entry name" value="MoeA"/>
    <property type="match status" value="1"/>
</dbReference>
<dbReference type="GO" id="GO:0030425">
    <property type="term" value="C:dendrite"/>
    <property type="evidence" value="ECO:0007669"/>
    <property type="project" value="TreeGrafter"/>
</dbReference>
<dbReference type="NCBIfam" id="TIGR00177">
    <property type="entry name" value="molyb_syn"/>
    <property type="match status" value="2"/>
</dbReference>
<dbReference type="UniPathway" id="UPA00344"/>
<dbReference type="SUPFAM" id="SSF63882">
    <property type="entry name" value="MoeA N-terminal region -like"/>
    <property type="match status" value="1"/>
</dbReference>
<dbReference type="InterPro" id="IPR036135">
    <property type="entry name" value="MoeA_linker/N_sf"/>
</dbReference>
<comment type="similarity">
    <text evidence="6">Belongs to the rad21 family.</text>
</comment>
<gene>
    <name evidence="18" type="ORF">DSTB1V02_LOCUS251</name>
</gene>
<dbReference type="GO" id="GO:0005829">
    <property type="term" value="C:cytosol"/>
    <property type="evidence" value="ECO:0007669"/>
    <property type="project" value="TreeGrafter"/>
</dbReference>
<dbReference type="OrthoDB" id="4349954at2759"/>
<dbReference type="InterPro" id="IPR036425">
    <property type="entry name" value="MoaB/Mog-like_dom_sf"/>
</dbReference>
<evidence type="ECO:0000256" key="14">
    <source>
        <dbReference type="ARBA" id="ARBA00023150"/>
    </source>
</evidence>
<dbReference type="InterPro" id="IPR001453">
    <property type="entry name" value="MoaB/Mog_dom"/>
</dbReference>
<dbReference type="Gene3D" id="1.10.10.580">
    <property type="entry name" value="Structural maintenance of chromosome 1. Chain E"/>
    <property type="match status" value="1"/>
</dbReference>
<keyword evidence="12" id="KW-0067">ATP-binding</keyword>
<proteinExistence type="inferred from homology"/>
<dbReference type="FunFam" id="3.40.980.10:FF:000002">
    <property type="entry name" value="Molybdopterin molybdenumtransferase"/>
    <property type="match status" value="1"/>
</dbReference>
<feature type="compositionally biased region" description="Basic and acidic residues" evidence="16">
    <location>
        <begin position="314"/>
        <end position="326"/>
    </location>
</feature>
<feature type="non-terminal residue" evidence="18">
    <location>
        <position position="1492"/>
    </location>
</feature>
<keyword evidence="8" id="KW-0500">Molybdenum</keyword>
<dbReference type="PANTHER" id="PTHR10192:SF5">
    <property type="entry name" value="GEPHYRIN"/>
    <property type="match status" value="1"/>
</dbReference>
<dbReference type="Pfam" id="PF04825">
    <property type="entry name" value="Rad21_Rec8_N"/>
    <property type="match status" value="1"/>
</dbReference>
<dbReference type="SUPFAM" id="SSF46785">
    <property type="entry name" value="Winged helix' DNA-binding domain"/>
    <property type="match status" value="1"/>
</dbReference>
<dbReference type="CDD" id="cd21792">
    <property type="entry name" value="Rad21_Rec8_M_NXP1-like"/>
    <property type="match status" value="1"/>
</dbReference>
<dbReference type="InterPro" id="IPR006910">
    <property type="entry name" value="Rad21_Rec8_N"/>
</dbReference>
<dbReference type="InterPro" id="IPR005110">
    <property type="entry name" value="MoeA_linker/N"/>
</dbReference>
<dbReference type="SUPFAM" id="SSF53218">
    <property type="entry name" value="Molybdenum cofactor biosynthesis proteins"/>
    <property type="match status" value="2"/>
</dbReference>
<dbReference type="InterPro" id="IPR023093">
    <property type="entry name" value="ScpA-like_C"/>
</dbReference>
<evidence type="ECO:0000256" key="15">
    <source>
        <dbReference type="ARBA" id="ARBA00023268"/>
    </source>
</evidence>
<dbReference type="GO" id="GO:0098970">
    <property type="term" value="P:postsynaptic neurotransmitter receptor diffusion trapping"/>
    <property type="evidence" value="ECO:0007669"/>
    <property type="project" value="TreeGrafter"/>
</dbReference>
<evidence type="ECO:0000256" key="5">
    <source>
        <dbReference type="ARBA" id="ARBA00008339"/>
    </source>
</evidence>
<feature type="domain" description="MoaB/Mog" evidence="17">
    <location>
        <begin position="1255"/>
        <end position="1400"/>
    </location>
</feature>
<dbReference type="EMBL" id="LR899532">
    <property type="protein sequence ID" value="CAD7240222.1"/>
    <property type="molecule type" value="Genomic_DNA"/>
</dbReference>
<accession>A0A7R8X028</accession>
<dbReference type="Gene3D" id="3.40.980.10">
    <property type="entry name" value="MoaB/Mog-like domain"/>
    <property type="match status" value="2"/>
</dbReference>
<evidence type="ECO:0000256" key="16">
    <source>
        <dbReference type="SAM" id="MobiDB-lite"/>
    </source>
</evidence>
<dbReference type="InterPro" id="IPR005111">
    <property type="entry name" value="MoeA_C_domain_IV"/>
</dbReference>
<keyword evidence="7" id="KW-0158">Chromosome</keyword>
<keyword evidence="10" id="KW-0479">Metal-binding</keyword>
<dbReference type="InterPro" id="IPR036688">
    <property type="entry name" value="MoeA_C_domain_IV_sf"/>
</dbReference>
<evidence type="ECO:0000313" key="18">
    <source>
        <dbReference type="EMBL" id="CAD7240222.1"/>
    </source>
</evidence>
<dbReference type="FunFam" id="3.40.980.10:FF:000001">
    <property type="entry name" value="Molybdopterin molybdenumtransferase"/>
    <property type="match status" value="1"/>
</dbReference>
<evidence type="ECO:0000256" key="2">
    <source>
        <dbReference type="ARBA" id="ARBA00004286"/>
    </source>
</evidence>
<comment type="cofactor">
    <cofactor evidence="1">
        <name>Mg(2+)</name>
        <dbReference type="ChEBI" id="CHEBI:18420"/>
    </cofactor>
</comment>
<dbReference type="InterPro" id="IPR038987">
    <property type="entry name" value="MoeA-like"/>
</dbReference>
<dbReference type="PROSITE" id="PS01079">
    <property type="entry name" value="MOCF_BIOSYNTHESIS_2"/>
    <property type="match status" value="1"/>
</dbReference>
<evidence type="ECO:0000256" key="12">
    <source>
        <dbReference type="ARBA" id="ARBA00022840"/>
    </source>
</evidence>
<evidence type="ECO:0000259" key="17">
    <source>
        <dbReference type="SMART" id="SM00852"/>
    </source>
</evidence>
<dbReference type="Gene3D" id="2.170.190.11">
    <property type="entry name" value="Molybdopterin biosynthesis moea protein, domain 3"/>
    <property type="match status" value="1"/>
</dbReference>
<dbReference type="InterPro" id="IPR049589">
    <property type="entry name" value="NXP1_M-like"/>
</dbReference>
<evidence type="ECO:0000313" key="19">
    <source>
        <dbReference type="Proteomes" id="UP000677054"/>
    </source>
</evidence>
<evidence type="ECO:0000256" key="10">
    <source>
        <dbReference type="ARBA" id="ARBA00022723"/>
    </source>
</evidence>
<keyword evidence="11" id="KW-0547">Nucleotide-binding</keyword>
<comment type="pathway">
    <text evidence="3">Cofactor biosynthesis; molybdopterin biosynthesis.</text>
</comment>
<keyword evidence="15" id="KW-0511">Multifunctional enzyme</keyword>
<dbReference type="GO" id="GO:0099634">
    <property type="term" value="C:postsynaptic specialization membrane"/>
    <property type="evidence" value="ECO:0007669"/>
    <property type="project" value="GOC"/>
</dbReference>
<evidence type="ECO:0000256" key="9">
    <source>
        <dbReference type="ARBA" id="ARBA00022679"/>
    </source>
</evidence>
<evidence type="ECO:0000256" key="7">
    <source>
        <dbReference type="ARBA" id="ARBA00022454"/>
    </source>
</evidence>
<dbReference type="InterPro" id="IPR008284">
    <property type="entry name" value="MoCF_biosynth_CS"/>
</dbReference>
<dbReference type="GO" id="GO:0005524">
    <property type="term" value="F:ATP binding"/>
    <property type="evidence" value="ECO:0007669"/>
    <property type="project" value="UniProtKB-KW"/>
</dbReference>
<dbReference type="Pfam" id="PF03454">
    <property type="entry name" value="MoeA_C"/>
    <property type="match status" value="1"/>
</dbReference>
<comment type="similarity">
    <text evidence="5">In the C-terminal section; belongs to the MoeA family.</text>
</comment>